<dbReference type="EMBL" id="AYYI01000038">
    <property type="protein sequence ID" value="KRM97735.1"/>
    <property type="molecule type" value="Genomic_DNA"/>
</dbReference>
<sequence>MNLADFFQTAQFSGQPVMKSDYQMVVQGLSPLQLPIKTLANIYYAYFYTTRYVTQNFELNKLELADIKAEKHLAALTNQSLQHDFRQIVVEVNVIPEKQQVVLTFRHDG</sequence>
<dbReference type="Proteomes" id="UP000051638">
    <property type="component" value="Unassembled WGS sequence"/>
</dbReference>
<evidence type="ECO:0000313" key="1">
    <source>
        <dbReference type="EMBL" id="KRM97735.1"/>
    </source>
</evidence>
<protein>
    <submittedName>
        <fullName evidence="1">Uncharacterized protein</fullName>
    </submittedName>
</protein>
<proteinExistence type="predicted"/>
<dbReference type="PATRIC" id="fig|1423796.3.peg.1527"/>
<keyword evidence="2" id="KW-1185">Reference proteome</keyword>
<accession>A0A0R2D1D2</accession>
<dbReference type="OrthoDB" id="2294961at2"/>
<organism evidence="1 2">
    <name type="scientific">Loigolactobacillus rennini DSM 20253</name>
    <dbReference type="NCBI Taxonomy" id="1423796"/>
    <lineage>
        <taxon>Bacteria</taxon>
        <taxon>Bacillati</taxon>
        <taxon>Bacillota</taxon>
        <taxon>Bacilli</taxon>
        <taxon>Lactobacillales</taxon>
        <taxon>Lactobacillaceae</taxon>
        <taxon>Loigolactobacillus</taxon>
    </lineage>
</organism>
<name>A0A0R2D1D2_9LACO</name>
<gene>
    <name evidence="1" type="ORF">FC24_GL001499</name>
</gene>
<dbReference type="AlphaFoldDB" id="A0A0R2D1D2"/>
<evidence type="ECO:0000313" key="2">
    <source>
        <dbReference type="Proteomes" id="UP000051638"/>
    </source>
</evidence>
<comment type="caution">
    <text evidence="1">The sequence shown here is derived from an EMBL/GenBank/DDBJ whole genome shotgun (WGS) entry which is preliminary data.</text>
</comment>
<reference evidence="1 2" key="1">
    <citation type="journal article" date="2015" name="Genome Announc.">
        <title>Expanding the biotechnology potential of lactobacilli through comparative genomics of 213 strains and associated genera.</title>
        <authorList>
            <person name="Sun Z."/>
            <person name="Harris H.M."/>
            <person name="McCann A."/>
            <person name="Guo C."/>
            <person name="Argimon S."/>
            <person name="Zhang W."/>
            <person name="Yang X."/>
            <person name="Jeffery I.B."/>
            <person name="Cooney J.C."/>
            <person name="Kagawa T.F."/>
            <person name="Liu W."/>
            <person name="Song Y."/>
            <person name="Salvetti E."/>
            <person name="Wrobel A."/>
            <person name="Rasinkangas P."/>
            <person name="Parkhill J."/>
            <person name="Rea M.C."/>
            <person name="O'Sullivan O."/>
            <person name="Ritari J."/>
            <person name="Douillard F.P."/>
            <person name="Paul Ross R."/>
            <person name="Yang R."/>
            <person name="Briner A.E."/>
            <person name="Felis G.E."/>
            <person name="de Vos W.M."/>
            <person name="Barrangou R."/>
            <person name="Klaenhammer T.R."/>
            <person name="Caufield P.W."/>
            <person name="Cui Y."/>
            <person name="Zhang H."/>
            <person name="O'Toole P.W."/>
        </authorList>
    </citation>
    <scope>NUCLEOTIDE SEQUENCE [LARGE SCALE GENOMIC DNA]</scope>
    <source>
        <strain evidence="1 2">DSM 20253</strain>
    </source>
</reference>
<dbReference type="RefSeq" id="WP_057874062.1">
    <property type="nucleotide sequence ID" value="NZ_AYYI01000038.1"/>
</dbReference>